<keyword evidence="1" id="KW-1133">Transmembrane helix</keyword>
<keyword evidence="3" id="KW-1185">Reference proteome</keyword>
<evidence type="ECO:0000256" key="1">
    <source>
        <dbReference type="SAM" id="Phobius"/>
    </source>
</evidence>
<reference evidence="2 3" key="1">
    <citation type="submission" date="2023-08" db="EMBL/GenBank/DDBJ databases">
        <title>Annotated Genome Sequence of Vanrija albida AlHP1.</title>
        <authorList>
            <person name="Herzog R."/>
        </authorList>
    </citation>
    <scope>NUCLEOTIDE SEQUENCE [LARGE SCALE GENOMIC DNA]</scope>
    <source>
        <strain evidence="2 3">AlHP1</strain>
    </source>
</reference>
<keyword evidence="1" id="KW-0472">Membrane</keyword>
<gene>
    <name evidence="2" type="primary">PHO88_1</name>
    <name evidence="2" type="ORF">Q8F55_008709</name>
</gene>
<evidence type="ECO:0000313" key="2">
    <source>
        <dbReference type="EMBL" id="KAL1405086.1"/>
    </source>
</evidence>
<dbReference type="GeneID" id="95989752"/>
<comment type="caution">
    <text evidence="2">The sequence shown here is derived from an EMBL/GenBank/DDBJ whole genome shotgun (WGS) entry which is preliminary data.</text>
</comment>
<dbReference type="RefSeq" id="XP_069205030.1">
    <property type="nucleotide sequence ID" value="XM_069357093.1"/>
</dbReference>
<proteinExistence type="predicted"/>
<feature type="transmembrane region" description="Helical" evidence="1">
    <location>
        <begin position="129"/>
        <end position="150"/>
    </location>
</feature>
<accession>A0ABR3PRL3</accession>
<feature type="transmembrane region" description="Helical" evidence="1">
    <location>
        <begin position="35"/>
        <end position="55"/>
    </location>
</feature>
<organism evidence="2 3">
    <name type="scientific">Vanrija albida</name>
    <dbReference type="NCBI Taxonomy" id="181172"/>
    <lineage>
        <taxon>Eukaryota</taxon>
        <taxon>Fungi</taxon>
        <taxon>Dikarya</taxon>
        <taxon>Basidiomycota</taxon>
        <taxon>Agaricomycotina</taxon>
        <taxon>Tremellomycetes</taxon>
        <taxon>Trichosporonales</taxon>
        <taxon>Trichosporonaceae</taxon>
        <taxon>Vanrija</taxon>
    </lineage>
</organism>
<protein>
    <submittedName>
        <fullName evidence="2">Phosphate transporter (Pho88)</fullName>
    </submittedName>
</protein>
<evidence type="ECO:0000313" key="3">
    <source>
        <dbReference type="Proteomes" id="UP001565368"/>
    </source>
</evidence>
<name>A0ABR3PRL3_9TREE</name>
<dbReference type="PANTHER" id="PTHR28112">
    <property type="entry name" value="SRP-INDEPENDENT TARGETING PROTEIN 3"/>
    <property type="match status" value="1"/>
</dbReference>
<dbReference type="Pfam" id="PF10032">
    <property type="entry name" value="Pho88"/>
    <property type="match status" value="2"/>
</dbReference>
<dbReference type="PANTHER" id="PTHR28112:SF1">
    <property type="entry name" value="SRP-INDEPENDENT TARGETING PROTEIN 3"/>
    <property type="match status" value="1"/>
</dbReference>
<dbReference type="InterPro" id="IPR012098">
    <property type="entry name" value="SND3_fun"/>
</dbReference>
<dbReference type="EMBL" id="JBBXJM010000007">
    <property type="protein sequence ID" value="KAL1405086.1"/>
    <property type="molecule type" value="Genomic_DNA"/>
</dbReference>
<dbReference type="Proteomes" id="UP001565368">
    <property type="component" value="Unassembled WGS sequence"/>
</dbReference>
<sequence length="215" mass="22903">MVNDLFVTAAATVGAMAVGRTLPKGDPKTDYYIKIGYLASQVASLALYGIIVLKIKKQNDRTIVKIVKPKPAKPAAAAAEKTEVSEKDVLKDAADADADTAADPGVEVTTTTARDYDLQAVKGEIRSTVLSAALYLGVLYLALGFTRPLFTQTIKAVAYMLLQSKQARIHLWGEKPVGDLARPFKDGRKAALAKLKAAVFGGAKPVKKAGEKKSE</sequence>
<keyword evidence="1" id="KW-0812">Transmembrane</keyword>